<name>A0ACB9NHZ3_BAUVA</name>
<gene>
    <name evidence="1" type="ORF">L6164_014275</name>
</gene>
<accession>A0ACB9NHZ3</accession>
<keyword evidence="2" id="KW-1185">Reference proteome</keyword>
<sequence length="117" mass="12921">MSRACVVAHLKVALVLMLVSIGAEMVESDPQIPLPPIFRQDPDLMRCLGTLVRGCLQEVITAFLSVRVELVGPECCKAFIQVDKQCWPKVFPINPFFPPLLKSYCANKVATPSPPQL</sequence>
<proteinExistence type="predicted"/>
<dbReference type="Proteomes" id="UP000828941">
    <property type="component" value="Chromosome 6"/>
</dbReference>
<evidence type="ECO:0000313" key="1">
    <source>
        <dbReference type="EMBL" id="KAI4335643.1"/>
    </source>
</evidence>
<reference evidence="1 2" key="1">
    <citation type="journal article" date="2022" name="DNA Res.">
        <title>Chromosomal-level genome assembly of the orchid tree Bauhinia variegata (Leguminosae; Cercidoideae) supports the allotetraploid origin hypothesis of Bauhinia.</title>
        <authorList>
            <person name="Zhong Y."/>
            <person name="Chen Y."/>
            <person name="Zheng D."/>
            <person name="Pang J."/>
            <person name="Liu Y."/>
            <person name="Luo S."/>
            <person name="Meng S."/>
            <person name="Qian L."/>
            <person name="Wei D."/>
            <person name="Dai S."/>
            <person name="Zhou R."/>
        </authorList>
    </citation>
    <scope>NUCLEOTIDE SEQUENCE [LARGE SCALE GENOMIC DNA]</scope>
    <source>
        <strain evidence="1">BV-YZ2020</strain>
    </source>
</reference>
<dbReference type="EMBL" id="CM039431">
    <property type="protein sequence ID" value="KAI4335643.1"/>
    <property type="molecule type" value="Genomic_DNA"/>
</dbReference>
<organism evidence="1 2">
    <name type="scientific">Bauhinia variegata</name>
    <name type="common">Purple orchid tree</name>
    <name type="synonym">Phanera variegata</name>
    <dbReference type="NCBI Taxonomy" id="167791"/>
    <lineage>
        <taxon>Eukaryota</taxon>
        <taxon>Viridiplantae</taxon>
        <taxon>Streptophyta</taxon>
        <taxon>Embryophyta</taxon>
        <taxon>Tracheophyta</taxon>
        <taxon>Spermatophyta</taxon>
        <taxon>Magnoliopsida</taxon>
        <taxon>eudicotyledons</taxon>
        <taxon>Gunneridae</taxon>
        <taxon>Pentapetalae</taxon>
        <taxon>rosids</taxon>
        <taxon>fabids</taxon>
        <taxon>Fabales</taxon>
        <taxon>Fabaceae</taxon>
        <taxon>Cercidoideae</taxon>
        <taxon>Cercideae</taxon>
        <taxon>Bauhiniinae</taxon>
        <taxon>Bauhinia</taxon>
    </lineage>
</organism>
<protein>
    <submittedName>
        <fullName evidence="1">Uncharacterized protein</fullName>
    </submittedName>
</protein>
<comment type="caution">
    <text evidence="1">The sequence shown here is derived from an EMBL/GenBank/DDBJ whole genome shotgun (WGS) entry which is preliminary data.</text>
</comment>
<evidence type="ECO:0000313" key="2">
    <source>
        <dbReference type="Proteomes" id="UP000828941"/>
    </source>
</evidence>